<evidence type="ECO:0000256" key="3">
    <source>
        <dbReference type="ARBA" id="ARBA00022538"/>
    </source>
</evidence>
<name>A0A448Z1N2_9STRA</name>
<sequence length="425" mass="48759">MIWSMMFNAFLFAFFYSLLSKSEFRSSQIIFTNKLLINIVEGDKMEGNRAYVRLQCYDIDSAHPLVEAHARMYVLDHKLKMHPLRLMDPNDDLGGVLYPSVPADIVHHIDCHSPLSPQRLPFVERSNGLVLRTLDSSTGNRDQIICPVCGEAYGTYERLKKHVEYNAMIEAKEGDYPTERSHVGFQFPVIKPLTLDDVRSHIEETLSEIIVVVEAIDPQLSGTFQSLQSYKYEDIVFGSEFAKCMSVNKERTEFLVDMQQFHKTYKNNPSIKHNIFDSIKRTKSDKTDPSTEHRVFDSMKRLKSDKSIENRRFLLSHISEDTFEDDVSEYHEQDIDLDDDEVSLENGGTYFSRSYNTFSSLHNPSGNLASIFTGRFHSSQSTRRSSTSSILSTNSSITVSEEEINTSMSQKRPTYDRLPSYSSHV</sequence>
<dbReference type="Gene3D" id="2.60.40.1400">
    <property type="entry name" value="G protein-activated inward rectifier potassium channel 1"/>
    <property type="match status" value="1"/>
</dbReference>
<keyword evidence="5 11" id="KW-0851">Voltage-gated channel</keyword>
<gene>
    <name evidence="15" type="ORF">PSNMU_V1.4_AUG-EV-PASAV3_0026630</name>
</gene>
<keyword evidence="3 11" id="KW-0633">Potassium transport</keyword>
<dbReference type="InterPro" id="IPR014756">
    <property type="entry name" value="Ig_E-set"/>
</dbReference>
<dbReference type="GO" id="GO:0005242">
    <property type="term" value="F:inward rectifier potassium channel activity"/>
    <property type="evidence" value="ECO:0007669"/>
    <property type="project" value="InterPro"/>
</dbReference>
<keyword evidence="7" id="KW-1133">Transmembrane helix</keyword>
<feature type="compositionally biased region" description="Low complexity" evidence="12">
    <location>
        <begin position="383"/>
        <end position="399"/>
    </location>
</feature>
<evidence type="ECO:0000256" key="12">
    <source>
        <dbReference type="SAM" id="MobiDB-lite"/>
    </source>
</evidence>
<dbReference type="Proteomes" id="UP000291116">
    <property type="component" value="Unassembled WGS sequence"/>
</dbReference>
<keyword evidence="13" id="KW-0732">Signal</keyword>
<evidence type="ECO:0000256" key="11">
    <source>
        <dbReference type="RuleBase" id="RU003822"/>
    </source>
</evidence>
<accession>A0A448Z1N2</accession>
<dbReference type="PANTHER" id="PTHR11767">
    <property type="entry name" value="INWARD RECTIFIER POTASSIUM CHANNEL"/>
    <property type="match status" value="1"/>
</dbReference>
<evidence type="ECO:0000256" key="8">
    <source>
        <dbReference type="ARBA" id="ARBA00023065"/>
    </source>
</evidence>
<dbReference type="Pfam" id="PF17655">
    <property type="entry name" value="IRK_C"/>
    <property type="match status" value="1"/>
</dbReference>
<keyword evidence="4 11" id="KW-0812">Transmembrane</keyword>
<feature type="region of interest" description="Disordered" evidence="12">
    <location>
        <begin position="383"/>
        <end position="425"/>
    </location>
</feature>
<keyword evidence="10 11" id="KW-0407">Ion channel</keyword>
<evidence type="ECO:0000256" key="9">
    <source>
        <dbReference type="ARBA" id="ARBA00023136"/>
    </source>
</evidence>
<evidence type="ECO:0000256" key="6">
    <source>
        <dbReference type="ARBA" id="ARBA00022958"/>
    </source>
</evidence>
<keyword evidence="16" id="KW-1185">Reference proteome</keyword>
<reference evidence="15 16" key="1">
    <citation type="submission" date="2019-01" db="EMBL/GenBank/DDBJ databases">
        <authorList>
            <person name="Ferrante I. M."/>
        </authorList>
    </citation>
    <scope>NUCLEOTIDE SEQUENCE [LARGE SCALE GENOMIC DNA]</scope>
    <source>
        <strain evidence="15 16">B856</strain>
    </source>
</reference>
<dbReference type="GO" id="GO:1990573">
    <property type="term" value="P:potassium ion import across plasma membrane"/>
    <property type="evidence" value="ECO:0007669"/>
    <property type="project" value="TreeGrafter"/>
</dbReference>
<comment type="subcellular location">
    <subcellularLocation>
        <location evidence="1 11">Membrane</location>
        <topology evidence="1 11">Multi-pass membrane protein</topology>
    </subcellularLocation>
</comment>
<dbReference type="OrthoDB" id="41961at2759"/>
<dbReference type="PANTHER" id="PTHR11767:SF103">
    <property type="entry name" value="POTASSIUM CHANNEL INWARDLY RECTIFYING TRANSMEMBRANE DOMAIN-CONTAINING PROTEIN"/>
    <property type="match status" value="1"/>
</dbReference>
<dbReference type="InterPro" id="IPR016449">
    <property type="entry name" value="K_chnl_inward-rec_Kir"/>
</dbReference>
<dbReference type="GO" id="GO:0034702">
    <property type="term" value="C:monoatomic ion channel complex"/>
    <property type="evidence" value="ECO:0007669"/>
    <property type="project" value="UniProtKB-KW"/>
</dbReference>
<keyword evidence="8 11" id="KW-0406">Ion transport</keyword>
<evidence type="ECO:0000259" key="14">
    <source>
        <dbReference type="Pfam" id="PF17655"/>
    </source>
</evidence>
<dbReference type="InterPro" id="IPR013518">
    <property type="entry name" value="K_chnl_inward-rec_Kir_cyto"/>
</dbReference>
<dbReference type="AlphaFoldDB" id="A0A448Z1N2"/>
<keyword evidence="9" id="KW-0472">Membrane</keyword>
<comment type="similarity">
    <text evidence="11">Belongs to the inward rectifier-type potassium channel (TC 1.A.2.1) family.</text>
</comment>
<evidence type="ECO:0000256" key="4">
    <source>
        <dbReference type="ARBA" id="ARBA00022692"/>
    </source>
</evidence>
<evidence type="ECO:0000256" key="1">
    <source>
        <dbReference type="ARBA" id="ARBA00004141"/>
    </source>
</evidence>
<feature type="chain" id="PRO_5019408853" description="Inward rectifier potassium channel C-terminal domain-containing protein" evidence="13">
    <location>
        <begin position="21"/>
        <end position="425"/>
    </location>
</feature>
<keyword evidence="2 11" id="KW-0813">Transport</keyword>
<evidence type="ECO:0000256" key="7">
    <source>
        <dbReference type="ARBA" id="ARBA00022989"/>
    </source>
</evidence>
<dbReference type="InterPro" id="IPR041647">
    <property type="entry name" value="IRK_C"/>
</dbReference>
<evidence type="ECO:0000256" key="2">
    <source>
        <dbReference type="ARBA" id="ARBA00022448"/>
    </source>
</evidence>
<proteinExistence type="inferred from homology"/>
<keyword evidence="6 11" id="KW-0630">Potassium</keyword>
<evidence type="ECO:0000313" key="16">
    <source>
        <dbReference type="Proteomes" id="UP000291116"/>
    </source>
</evidence>
<dbReference type="GO" id="GO:0034765">
    <property type="term" value="P:regulation of monoatomic ion transmembrane transport"/>
    <property type="evidence" value="ECO:0007669"/>
    <property type="project" value="TreeGrafter"/>
</dbReference>
<dbReference type="SUPFAM" id="SSF81296">
    <property type="entry name" value="E set domains"/>
    <property type="match status" value="1"/>
</dbReference>
<dbReference type="EMBL" id="CAACVS010000072">
    <property type="protein sequence ID" value="VEU35914.1"/>
    <property type="molecule type" value="Genomic_DNA"/>
</dbReference>
<protein>
    <recommendedName>
        <fullName evidence="14">Inward rectifier potassium channel C-terminal domain-containing protein</fullName>
    </recommendedName>
</protein>
<evidence type="ECO:0000256" key="5">
    <source>
        <dbReference type="ARBA" id="ARBA00022882"/>
    </source>
</evidence>
<feature type="domain" description="Inward rectifier potassium channel C-terminal" evidence="14">
    <location>
        <begin position="201"/>
        <end position="272"/>
    </location>
</feature>
<evidence type="ECO:0000313" key="15">
    <source>
        <dbReference type="EMBL" id="VEU35914.1"/>
    </source>
</evidence>
<dbReference type="GO" id="GO:0005886">
    <property type="term" value="C:plasma membrane"/>
    <property type="evidence" value="ECO:0007669"/>
    <property type="project" value="TreeGrafter"/>
</dbReference>
<feature type="signal peptide" evidence="13">
    <location>
        <begin position="1"/>
        <end position="20"/>
    </location>
</feature>
<organism evidence="15 16">
    <name type="scientific">Pseudo-nitzschia multistriata</name>
    <dbReference type="NCBI Taxonomy" id="183589"/>
    <lineage>
        <taxon>Eukaryota</taxon>
        <taxon>Sar</taxon>
        <taxon>Stramenopiles</taxon>
        <taxon>Ochrophyta</taxon>
        <taxon>Bacillariophyta</taxon>
        <taxon>Bacillariophyceae</taxon>
        <taxon>Bacillariophycidae</taxon>
        <taxon>Bacillariales</taxon>
        <taxon>Bacillariaceae</taxon>
        <taxon>Pseudo-nitzschia</taxon>
    </lineage>
</organism>
<evidence type="ECO:0000256" key="10">
    <source>
        <dbReference type="ARBA" id="ARBA00023303"/>
    </source>
</evidence>
<evidence type="ECO:0000256" key="13">
    <source>
        <dbReference type="SAM" id="SignalP"/>
    </source>
</evidence>